<evidence type="ECO:0000313" key="5">
    <source>
        <dbReference type="EMBL" id="KAE8255373.1"/>
    </source>
</evidence>
<evidence type="ECO:0000256" key="2">
    <source>
        <dbReference type="ARBA" id="ARBA00023157"/>
    </source>
</evidence>
<evidence type="ECO:0000313" key="7">
    <source>
        <dbReference type="Proteomes" id="UP000836402"/>
    </source>
</evidence>
<feature type="signal peptide" evidence="3">
    <location>
        <begin position="1"/>
        <end position="22"/>
    </location>
</feature>
<evidence type="ECO:0000256" key="1">
    <source>
        <dbReference type="ARBA" id="ARBA00022801"/>
    </source>
</evidence>
<dbReference type="InterPro" id="IPR000675">
    <property type="entry name" value="Cutinase/axe"/>
</dbReference>
<dbReference type="Gene3D" id="3.40.50.1820">
    <property type="entry name" value="alpha/beta hydrolase"/>
    <property type="match status" value="1"/>
</dbReference>
<dbReference type="PANTHER" id="PTHR33630:SF9">
    <property type="entry name" value="CUTINASE 4"/>
    <property type="match status" value="1"/>
</dbReference>
<dbReference type="InterPro" id="IPR029058">
    <property type="entry name" value="AB_hydrolase_fold"/>
</dbReference>
<gene>
    <name evidence="5" type="ORF">A4X03_0g5578</name>
    <name evidence="4" type="ORF">JKIAZH3_G8032</name>
</gene>
<sequence>MILTTSTLLAALVLPFLSPANAVPMQASDVDPTTAKAAGELATSPIPVHVPYHTIKHLKNPDRVDTSPIPVPGCHDYVILDSRGTGEPQGRSFQFAGMIKKTLAGLPGGISVSNPYPASWVGNSPAQGSAWLQNYLQQGVARCPEQKYAVLGISQGAVVTWNAIGDLGREDPVYQAIKAVIVEGDPYHVPKLSSNVDEYGGRQTVTSHGMMRYSYGNIAKYDIDRKMLDICYSGDFVCNDQGHHPMDHGKYGGTDGVQTMGAQFLISHLRG</sequence>
<evidence type="ECO:0000256" key="3">
    <source>
        <dbReference type="SAM" id="SignalP"/>
    </source>
</evidence>
<reference evidence="4" key="3">
    <citation type="submission" date="2020-10" db="EMBL/GenBank/DDBJ databases">
        <authorList>
            <person name="Sedaghatjoo S."/>
        </authorList>
    </citation>
    <scope>NUCLEOTIDE SEQUENCE</scope>
    <source>
        <strain evidence="4">AZH3</strain>
    </source>
</reference>
<organism evidence="5 6">
    <name type="scientific">Tilletia caries</name>
    <name type="common">wheat bunt fungus</name>
    <dbReference type="NCBI Taxonomy" id="13290"/>
    <lineage>
        <taxon>Eukaryota</taxon>
        <taxon>Fungi</taxon>
        <taxon>Dikarya</taxon>
        <taxon>Basidiomycota</taxon>
        <taxon>Ustilaginomycotina</taxon>
        <taxon>Exobasidiomycetes</taxon>
        <taxon>Tilletiales</taxon>
        <taxon>Tilletiaceae</taxon>
        <taxon>Tilletia</taxon>
    </lineage>
</organism>
<dbReference type="Proteomes" id="UP000077671">
    <property type="component" value="Unassembled WGS sequence"/>
</dbReference>
<protein>
    <recommendedName>
        <fullName evidence="8">Cutinase</fullName>
    </recommendedName>
</protein>
<keyword evidence="3" id="KW-0732">Signal</keyword>
<keyword evidence="1" id="KW-0378">Hydrolase</keyword>
<dbReference type="EMBL" id="LWDD02000911">
    <property type="protein sequence ID" value="KAE8255373.1"/>
    <property type="molecule type" value="Genomic_DNA"/>
</dbReference>
<comment type="caution">
    <text evidence="5">The sequence shown here is derived from an EMBL/GenBank/DDBJ whole genome shotgun (WGS) entry which is preliminary data.</text>
</comment>
<dbReference type="AlphaFoldDB" id="A0A177UZD6"/>
<dbReference type="PANTHER" id="PTHR33630">
    <property type="entry name" value="CUTINASE RV1984C-RELATED-RELATED"/>
    <property type="match status" value="1"/>
</dbReference>
<dbReference type="GO" id="GO:0052689">
    <property type="term" value="F:carboxylic ester hydrolase activity"/>
    <property type="evidence" value="ECO:0007669"/>
    <property type="project" value="UniProtKB-ARBA"/>
</dbReference>
<feature type="chain" id="PRO_5044550230" description="Cutinase" evidence="3">
    <location>
        <begin position="23"/>
        <end position="271"/>
    </location>
</feature>
<evidence type="ECO:0000313" key="4">
    <source>
        <dbReference type="EMBL" id="CAD6920572.1"/>
    </source>
</evidence>
<keyword evidence="2" id="KW-1015">Disulfide bond</keyword>
<dbReference type="EMBL" id="CAJHJG010002496">
    <property type="protein sequence ID" value="CAD6920572.1"/>
    <property type="molecule type" value="Genomic_DNA"/>
</dbReference>
<keyword evidence="7" id="KW-1185">Reference proteome</keyword>
<reference evidence="5" key="2">
    <citation type="journal article" date="2019" name="IMA Fungus">
        <title>Genome sequencing and comparison of five Tilletia species to identify candidate genes for the detection of regulated species infecting wheat.</title>
        <authorList>
            <person name="Nguyen H.D.T."/>
            <person name="Sultana T."/>
            <person name="Kesanakurti P."/>
            <person name="Hambleton S."/>
        </authorList>
    </citation>
    <scope>NUCLEOTIDE SEQUENCE</scope>
    <source>
        <strain evidence="5">DAOMC 238032</strain>
    </source>
</reference>
<evidence type="ECO:0000313" key="6">
    <source>
        <dbReference type="Proteomes" id="UP000077671"/>
    </source>
</evidence>
<reference evidence="5" key="1">
    <citation type="submission" date="2016-04" db="EMBL/GenBank/DDBJ databases">
        <authorList>
            <person name="Nguyen H.D."/>
            <person name="Kesanakurti P."/>
            <person name="Cullis J."/>
            <person name="Levesque C.A."/>
            <person name="Hambleton S."/>
        </authorList>
    </citation>
    <scope>NUCLEOTIDE SEQUENCE</scope>
    <source>
        <strain evidence="5">DAOMC 238032</strain>
    </source>
</reference>
<dbReference type="Pfam" id="PF01083">
    <property type="entry name" value="Cutinase"/>
    <property type="match status" value="1"/>
</dbReference>
<proteinExistence type="predicted"/>
<evidence type="ECO:0008006" key="8">
    <source>
        <dbReference type="Google" id="ProtNLM"/>
    </source>
</evidence>
<dbReference type="SUPFAM" id="SSF53474">
    <property type="entry name" value="alpha/beta-Hydrolases"/>
    <property type="match status" value="1"/>
</dbReference>
<accession>A0A177UZD6</accession>
<dbReference type="Proteomes" id="UP000836402">
    <property type="component" value="Unassembled WGS sequence"/>
</dbReference>
<name>A0A177UZD6_9BASI</name>
<dbReference type="SMART" id="SM01110">
    <property type="entry name" value="Cutinase"/>
    <property type="match status" value="1"/>
</dbReference>